<name>A0ABW2GBG9_9ACTN</name>
<sequence>MTWTWEYDPSEEHVVHGAPLALVAEVERKADELVRAAAALHLHGSADTGHSPGGGTALVPGGMFEYQVIPRHERVYVMQITGW</sequence>
<evidence type="ECO:0000313" key="2">
    <source>
        <dbReference type="Proteomes" id="UP001596413"/>
    </source>
</evidence>
<comment type="caution">
    <text evidence="1">The sequence shown here is derived from an EMBL/GenBank/DDBJ whole genome shotgun (WGS) entry which is preliminary data.</text>
</comment>
<dbReference type="RefSeq" id="WP_386411682.1">
    <property type="nucleotide sequence ID" value="NZ_JBHSZO010000003.1"/>
</dbReference>
<evidence type="ECO:0000313" key="1">
    <source>
        <dbReference type="EMBL" id="MFC7217196.1"/>
    </source>
</evidence>
<gene>
    <name evidence="1" type="ORF">ACFQLX_03270</name>
</gene>
<reference evidence="2" key="1">
    <citation type="journal article" date="2019" name="Int. J. Syst. Evol. Microbiol.">
        <title>The Global Catalogue of Microorganisms (GCM) 10K type strain sequencing project: providing services to taxonomists for standard genome sequencing and annotation.</title>
        <authorList>
            <consortium name="The Broad Institute Genomics Platform"/>
            <consortium name="The Broad Institute Genome Sequencing Center for Infectious Disease"/>
            <person name="Wu L."/>
            <person name="Ma J."/>
        </authorList>
    </citation>
    <scope>NUCLEOTIDE SEQUENCE [LARGE SCALE GENOMIC DNA]</scope>
    <source>
        <strain evidence="2">CGMCC 1.13681</strain>
    </source>
</reference>
<dbReference type="Proteomes" id="UP001596413">
    <property type="component" value="Unassembled WGS sequence"/>
</dbReference>
<accession>A0ABW2GBG9</accession>
<proteinExistence type="predicted"/>
<keyword evidence="2" id="KW-1185">Reference proteome</keyword>
<protein>
    <submittedName>
        <fullName evidence="1">Uncharacterized protein</fullName>
    </submittedName>
</protein>
<dbReference type="EMBL" id="JBHSZO010000003">
    <property type="protein sequence ID" value="MFC7217196.1"/>
    <property type="molecule type" value="Genomic_DNA"/>
</dbReference>
<organism evidence="1 2">
    <name type="scientific">Streptomyces polyrhachis</name>
    <dbReference type="NCBI Taxonomy" id="1282885"/>
    <lineage>
        <taxon>Bacteria</taxon>
        <taxon>Bacillati</taxon>
        <taxon>Actinomycetota</taxon>
        <taxon>Actinomycetes</taxon>
        <taxon>Kitasatosporales</taxon>
        <taxon>Streptomycetaceae</taxon>
        <taxon>Streptomyces</taxon>
    </lineage>
</organism>